<reference evidence="3" key="1">
    <citation type="journal article" date="2011" name="Nature">
        <title>Genome sequence and analysis of the tuber crop potato.</title>
        <authorList>
            <consortium name="The Potato Genome Sequencing Consortium"/>
        </authorList>
    </citation>
    <scope>NUCLEOTIDE SEQUENCE [LARGE SCALE GENOMIC DNA]</scope>
    <source>
        <strain evidence="3">cv. DM1-3 516 R44</strain>
    </source>
</reference>
<reference evidence="2" key="2">
    <citation type="submission" date="2015-06" db="UniProtKB">
        <authorList>
            <consortium name="EnsemblPlants"/>
        </authorList>
    </citation>
    <scope>IDENTIFICATION</scope>
    <source>
        <strain evidence="2">DM1-3 516 R44</strain>
    </source>
</reference>
<evidence type="ECO:0000313" key="3">
    <source>
        <dbReference type="Proteomes" id="UP000011115"/>
    </source>
</evidence>
<dbReference type="Gramene" id="PGSC0003DMT400006266">
    <property type="protein sequence ID" value="PGSC0003DMT400006266"/>
    <property type="gene ID" value="PGSC0003DMG400002443"/>
</dbReference>
<organism evidence="2 3">
    <name type="scientific">Solanum tuberosum</name>
    <name type="common">Potato</name>
    <dbReference type="NCBI Taxonomy" id="4113"/>
    <lineage>
        <taxon>Eukaryota</taxon>
        <taxon>Viridiplantae</taxon>
        <taxon>Streptophyta</taxon>
        <taxon>Embryophyta</taxon>
        <taxon>Tracheophyta</taxon>
        <taxon>Spermatophyta</taxon>
        <taxon>Magnoliopsida</taxon>
        <taxon>eudicotyledons</taxon>
        <taxon>Gunneridae</taxon>
        <taxon>Pentapetalae</taxon>
        <taxon>asterids</taxon>
        <taxon>lamiids</taxon>
        <taxon>Solanales</taxon>
        <taxon>Solanaceae</taxon>
        <taxon>Solanoideae</taxon>
        <taxon>Solaneae</taxon>
        <taxon>Solanum</taxon>
    </lineage>
</organism>
<evidence type="ECO:0000313" key="2">
    <source>
        <dbReference type="EnsemblPlants" id="PGSC0003DMT400006266"/>
    </source>
</evidence>
<evidence type="ECO:0000256" key="1">
    <source>
        <dbReference type="SAM" id="MobiDB-lite"/>
    </source>
</evidence>
<keyword evidence="3" id="KW-1185">Reference proteome</keyword>
<dbReference type="EnsemblPlants" id="PGSC0003DMT400006266">
    <property type="protein sequence ID" value="PGSC0003DMT400006266"/>
    <property type="gene ID" value="PGSC0003DMG400002443"/>
</dbReference>
<sequence>MGVWNSKFDSLFPCKPLWWGRCSRMRSAIAGQTRLKSEINPKNVIFCKFRSGELRNDFLGPRTSGKNPKREGSCHAPSYPRDADTGPRITSDPKLTLLA</sequence>
<protein>
    <submittedName>
        <fullName evidence="2">Uncharacterized protein</fullName>
    </submittedName>
</protein>
<accession>M0ZR20</accession>
<name>M0ZR20_SOLTU</name>
<feature type="region of interest" description="Disordered" evidence="1">
    <location>
        <begin position="57"/>
        <end position="99"/>
    </location>
</feature>
<dbReference type="HOGENOM" id="CLU_2324770_0_0_1"/>
<dbReference type="PaxDb" id="4113-PGSC0003DMT400006266"/>
<dbReference type="AlphaFoldDB" id="M0ZR20"/>
<dbReference type="InParanoid" id="M0ZR20"/>
<dbReference type="Proteomes" id="UP000011115">
    <property type="component" value="Unassembled WGS sequence"/>
</dbReference>
<proteinExistence type="predicted"/>